<feature type="region of interest" description="Disordered" evidence="14">
    <location>
        <begin position="1804"/>
        <end position="1850"/>
    </location>
</feature>
<keyword evidence="7" id="KW-0732">Signal</keyword>
<evidence type="ECO:0000256" key="7">
    <source>
        <dbReference type="ARBA" id="ARBA00022729"/>
    </source>
</evidence>
<evidence type="ECO:0000256" key="1">
    <source>
        <dbReference type="ARBA" id="ARBA00004167"/>
    </source>
</evidence>
<dbReference type="FunFam" id="3.80.10.10:FF:000041">
    <property type="entry name" value="LRR receptor-like serine/threonine-protein kinase ERECTA"/>
    <property type="match status" value="1"/>
</dbReference>
<reference evidence="17" key="1">
    <citation type="journal article" date="2023" name="Commun. Biol.">
        <title>Genome analysis of Parmales, the sister group of diatoms, reveals the evolutionary specialization of diatoms from phago-mixotrophs to photoautotrophs.</title>
        <authorList>
            <person name="Ban H."/>
            <person name="Sato S."/>
            <person name="Yoshikawa S."/>
            <person name="Yamada K."/>
            <person name="Nakamura Y."/>
            <person name="Ichinomiya M."/>
            <person name="Sato N."/>
            <person name="Blanc-Mathieu R."/>
            <person name="Endo H."/>
            <person name="Kuwata A."/>
            <person name="Ogata H."/>
        </authorList>
    </citation>
    <scope>NUCLEOTIDE SEQUENCE [LARGE SCALE GENOMIC DNA]</scope>
    <source>
        <strain evidence="17">NIES 3700</strain>
    </source>
</reference>
<accession>A0A9W7F991</accession>
<dbReference type="InterPro" id="IPR055414">
    <property type="entry name" value="LRR_R13L4/SHOC2-like"/>
</dbReference>
<feature type="region of interest" description="Disordered" evidence="14">
    <location>
        <begin position="1491"/>
        <end position="1555"/>
    </location>
</feature>
<evidence type="ECO:0000256" key="4">
    <source>
        <dbReference type="ARBA" id="ARBA00022553"/>
    </source>
</evidence>
<dbReference type="SMART" id="SM00365">
    <property type="entry name" value="LRR_SD22"/>
    <property type="match status" value="11"/>
</dbReference>
<dbReference type="GO" id="GO:0005886">
    <property type="term" value="C:plasma membrane"/>
    <property type="evidence" value="ECO:0007669"/>
    <property type="project" value="UniProtKB-SubCell"/>
</dbReference>
<evidence type="ECO:0000256" key="11">
    <source>
        <dbReference type="ARBA" id="ARBA00023170"/>
    </source>
</evidence>
<gene>
    <name evidence="16" type="ORF">TrLO_g7577</name>
</gene>
<keyword evidence="5" id="KW-0433">Leucine-rich repeat</keyword>
<dbReference type="Gene3D" id="3.80.10.10">
    <property type="entry name" value="Ribonuclease Inhibitor"/>
    <property type="match status" value="9"/>
</dbReference>
<feature type="domain" description="Disease resistance R13L4/SHOC-2-like LRR" evidence="15">
    <location>
        <begin position="42"/>
        <end position="165"/>
    </location>
</feature>
<dbReference type="PRINTS" id="PR00019">
    <property type="entry name" value="LEURICHRPT"/>
</dbReference>
<dbReference type="OrthoDB" id="205182at2759"/>
<evidence type="ECO:0000259" key="15">
    <source>
        <dbReference type="Pfam" id="PF23598"/>
    </source>
</evidence>
<evidence type="ECO:0000256" key="14">
    <source>
        <dbReference type="SAM" id="MobiDB-lite"/>
    </source>
</evidence>
<feature type="compositionally biased region" description="Basic residues" evidence="14">
    <location>
        <begin position="396"/>
        <end position="405"/>
    </location>
</feature>
<dbReference type="Proteomes" id="UP001165122">
    <property type="component" value="Unassembled WGS sequence"/>
</dbReference>
<evidence type="ECO:0000256" key="13">
    <source>
        <dbReference type="SAM" id="Coils"/>
    </source>
</evidence>
<dbReference type="EMBL" id="BRXW01000112">
    <property type="protein sequence ID" value="GMI07391.1"/>
    <property type="molecule type" value="Genomic_DNA"/>
</dbReference>
<dbReference type="SUPFAM" id="SSF52058">
    <property type="entry name" value="L domain-like"/>
    <property type="match status" value="4"/>
</dbReference>
<dbReference type="FunFam" id="3.80.10.10:FF:000095">
    <property type="entry name" value="LRR receptor-like serine/threonine-protein kinase GSO1"/>
    <property type="match status" value="3"/>
</dbReference>
<keyword evidence="12" id="KW-0325">Glycoprotein</keyword>
<dbReference type="FunFam" id="3.80.10.10:FF:000383">
    <property type="entry name" value="Leucine-rich repeat receptor protein kinase EMS1"/>
    <property type="match status" value="1"/>
</dbReference>
<dbReference type="PANTHER" id="PTHR27000">
    <property type="entry name" value="LEUCINE-RICH REPEAT RECEPTOR-LIKE PROTEIN KINASE FAMILY PROTEIN-RELATED"/>
    <property type="match status" value="1"/>
</dbReference>
<keyword evidence="4" id="KW-0597">Phosphoprotein</keyword>
<comment type="subcellular location">
    <subcellularLocation>
        <location evidence="2">Cell membrane</location>
    </subcellularLocation>
    <subcellularLocation>
        <location evidence="1">Membrane</location>
        <topology evidence="1">Single-pass membrane protein</topology>
    </subcellularLocation>
</comment>
<protein>
    <recommendedName>
        <fullName evidence="15">Disease resistance R13L4/SHOC-2-like LRR domain-containing protein</fullName>
    </recommendedName>
</protein>
<evidence type="ECO:0000313" key="17">
    <source>
        <dbReference type="Proteomes" id="UP001165122"/>
    </source>
</evidence>
<name>A0A9W7F991_9STRA</name>
<evidence type="ECO:0000256" key="10">
    <source>
        <dbReference type="ARBA" id="ARBA00023136"/>
    </source>
</evidence>
<feature type="coiled-coil region" evidence="13">
    <location>
        <begin position="1739"/>
        <end position="1769"/>
    </location>
</feature>
<keyword evidence="8" id="KW-0677">Repeat</keyword>
<feature type="compositionally biased region" description="Basic and acidic residues" evidence="14">
    <location>
        <begin position="406"/>
        <end position="419"/>
    </location>
</feature>
<evidence type="ECO:0000313" key="16">
    <source>
        <dbReference type="EMBL" id="GMI07391.1"/>
    </source>
</evidence>
<keyword evidence="10" id="KW-0472">Membrane</keyword>
<feature type="coiled-coil region" evidence="13">
    <location>
        <begin position="461"/>
        <end position="495"/>
    </location>
</feature>
<evidence type="ECO:0000256" key="6">
    <source>
        <dbReference type="ARBA" id="ARBA00022692"/>
    </source>
</evidence>
<evidence type="ECO:0000256" key="9">
    <source>
        <dbReference type="ARBA" id="ARBA00022989"/>
    </source>
</evidence>
<organism evidence="16 17">
    <name type="scientific">Triparma laevis f. longispina</name>
    <dbReference type="NCBI Taxonomy" id="1714387"/>
    <lineage>
        <taxon>Eukaryota</taxon>
        <taxon>Sar</taxon>
        <taxon>Stramenopiles</taxon>
        <taxon>Ochrophyta</taxon>
        <taxon>Bolidophyceae</taxon>
        <taxon>Parmales</taxon>
        <taxon>Triparmaceae</taxon>
        <taxon>Triparma</taxon>
    </lineage>
</organism>
<keyword evidence="13" id="KW-0175">Coiled coil</keyword>
<feature type="region of interest" description="Disordered" evidence="14">
    <location>
        <begin position="384"/>
        <end position="419"/>
    </location>
</feature>
<feature type="region of interest" description="Disordered" evidence="14">
    <location>
        <begin position="1277"/>
        <end position="1297"/>
    </location>
</feature>
<dbReference type="Pfam" id="PF00560">
    <property type="entry name" value="LRR_1"/>
    <property type="match status" value="4"/>
</dbReference>
<dbReference type="Pfam" id="PF13855">
    <property type="entry name" value="LRR_8"/>
    <property type="match status" value="1"/>
</dbReference>
<evidence type="ECO:0000256" key="8">
    <source>
        <dbReference type="ARBA" id="ARBA00022737"/>
    </source>
</evidence>
<keyword evidence="9" id="KW-1133">Transmembrane helix</keyword>
<dbReference type="PANTHER" id="PTHR27000:SF775">
    <property type="entry name" value="PLANT INTRACELLULAR RAS-GROUP-RELATED LRR PROTEIN 3"/>
    <property type="match status" value="1"/>
</dbReference>
<feature type="compositionally biased region" description="Acidic residues" evidence="14">
    <location>
        <begin position="1278"/>
        <end position="1293"/>
    </location>
</feature>
<feature type="domain" description="Disease resistance R13L4/SHOC-2-like LRR" evidence="15">
    <location>
        <begin position="1087"/>
        <end position="1203"/>
    </location>
</feature>
<keyword evidence="17" id="KW-1185">Reference proteome</keyword>
<keyword evidence="6" id="KW-0812">Transmembrane</keyword>
<dbReference type="SMART" id="SM00369">
    <property type="entry name" value="LRR_TYP"/>
    <property type="match status" value="14"/>
</dbReference>
<feature type="compositionally biased region" description="Basic and acidic residues" evidence="14">
    <location>
        <begin position="1491"/>
        <end position="1506"/>
    </location>
</feature>
<dbReference type="InterPro" id="IPR003591">
    <property type="entry name" value="Leu-rich_rpt_typical-subtyp"/>
</dbReference>
<comment type="caution">
    <text evidence="16">The sequence shown here is derived from an EMBL/GenBank/DDBJ whole genome shotgun (WGS) entry which is preliminary data.</text>
</comment>
<keyword evidence="3" id="KW-1003">Cell membrane</keyword>
<evidence type="ECO:0000256" key="3">
    <source>
        <dbReference type="ARBA" id="ARBA00022475"/>
    </source>
</evidence>
<dbReference type="InterPro" id="IPR032675">
    <property type="entry name" value="LRR_dom_sf"/>
</dbReference>
<feature type="compositionally biased region" description="Polar residues" evidence="14">
    <location>
        <begin position="1539"/>
        <end position="1549"/>
    </location>
</feature>
<evidence type="ECO:0000256" key="2">
    <source>
        <dbReference type="ARBA" id="ARBA00004236"/>
    </source>
</evidence>
<dbReference type="InterPro" id="IPR001611">
    <property type="entry name" value="Leu-rich_rpt"/>
</dbReference>
<dbReference type="Pfam" id="PF23598">
    <property type="entry name" value="LRR_14"/>
    <property type="match status" value="2"/>
</dbReference>
<sequence length="1850" mass="207800">MEQLFNGGGDKDIRMWKGVEIDPNSGHASKIEWPNCRLSGSLPTNALGELKYLTTLNLEDNKLTGEIPESIGKLKRLKVLKLKNNSLGDGEGSKRGIPKALGNCTALEYLSLSDNKLGGHVPQSLGYLKQLKTFKINSNRLNGELPGELGKLTNLDTFQVDNNNLEGVIPKELDESPKLGIHDLQYSINNGLKAPIRDGFIKDESEVLKKCWIHMNTKAGEDSNMNSTTKLFNGSQPDHSKWKGIKIKGYRVTEIAWTDSKLSGEIPSEIDQLSELTKLDLSENKLSGEIVDALGDLKKLEVLNLSFNELRGEIPEALKNCKALTGLSLSNNSLTGDIPSILGKLSELTSCKLNDNNFSGNFPSELGKLKKLRLLHVHNNQLDGKIPKDLDNKPQPIKRRNNQKVNKKDKEVKKPKTRKLDQKAVETLDLIFGNNHTLTAEKRDSAVKEDKKALLACWKKMQGHEAAIEAAAEKMQGEERDKEKEKELLERKQNESLKLLYDDVGDSDVNQWKGITVDEKGRVTEIDWSWVSGNKLKGIIPEEIGDLTELTILSLKNNELKGSVPASLEKCTKLKKLDFQNNEFSGDIPSSLGKCTAMTKLNLQSNQLSGVIPVELSLMVELQKLKLNNNKLSGKLPGNLKDLVKLKKLHVHNNKLSGIIPKELDKKPGVALNLVYGNNTPEEGERLYAPLREDPLKYNKNKAAVLACWAEMVQTGLSSFLEPWVAKRLDQAASCDGEDNEEEKKKKEDVLKESLKLLYNEGGDKDIWSWTGVKIEDGQVTEINWSSEVFEGLRDKANKEGAKQNSHVYKLKGSIPKHIGVLQGLVKLNLRGNELEGSIPSNIGDCVELKEIDLRNNRLTAVDANNLTALPRQLGKCSKLTNLCLSENKLKGSIPRFLGSLNALTEIRLDNNNFVGDLPKELIKLTKLKELHVHFNKLSGKVPKEIDRKKPEELDFVYGCNIVTNQKFCDEGHLFTPFKTPHAGHSCDICRRSIKKGCSIKRCEECDFDLCEVCTSGLKANYRENLLDEDMNNIKSCWKKMFGGKSEDKKEKSLKTLYHEGGDKDLRKWKGVKVNEINRVAEIEWSKCGLKGYIPSDVGNLNALKKLTLSANKLNGPLPQAIGKLKNLEVFNAESNELISTIPKEFGQLQSLKELHLNDNKLSGSLPPSIGNCRNLVNISLYNNQLGGSLPPSLCELANLKELYLYTNCFSGSLPKSLERLSKLEKFNITDNLFTGKLPSTLIKLENLVEFRIMGNNFLNAEKKKSKAEVGVVVRLGEDEEDDDEEDEDDTEVSQEIPEQFKEMSKKLGKEFVTDWNKNELFLERAEEAIRSIKDEDVRTKVTRLQKQLCYHIFKEEQTKIDAVFKKLKAIAKRETDRLGKVTATVLLNYRFRDNGHRYKEIEGIKEKPLSPQLEVPGDTVEDRVELLLSMAVWKEKYFQERLMSDIVDPMNLASSITDLCKSYGIDACDYTHDKFGEAIKLDDERYKFSDENDNDEVGKVTEGPRRKSRMNVKPLKNGFETSSNLTSPFTGHSAVHSGATSGRETPNSDSDRNLVRQGSAMSLGSESQYSTSINGNTFFNEDDFDDINPEEIEEQVLVKARFGPPKSYQRALIKEKQGLANVESGKHKDWNGLRDLNRVTLEFEDPIMLILAFRGIMKKYKVSGLKNKFESIKVDSYTQPPDIHMNLDFGEAGSPWLVEVQLMFSSILTIKKELHKFYDIVRAESPRAIMSPLFKDFKTNEDRQIDEKKKLKTKLEKEKSSLKEHLIKEFNRQQDQRQQDQRIRTLTEDQLQALTMERAGGAGGQIVEDSFGGATNLPLPSASPGHNGAAKKNMGKRVSMAPSKNSGRD</sequence>
<keyword evidence="11" id="KW-0675">Receptor</keyword>
<evidence type="ECO:0000256" key="12">
    <source>
        <dbReference type="ARBA" id="ARBA00023180"/>
    </source>
</evidence>
<evidence type="ECO:0000256" key="5">
    <source>
        <dbReference type="ARBA" id="ARBA00022614"/>
    </source>
</evidence>
<feature type="compositionally biased region" description="Polar residues" evidence="14">
    <location>
        <begin position="1520"/>
        <end position="1531"/>
    </location>
</feature>
<proteinExistence type="predicted"/>